<dbReference type="GO" id="GO:0022857">
    <property type="term" value="F:transmembrane transporter activity"/>
    <property type="evidence" value="ECO:0007669"/>
    <property type="project" value="InterPro"/>
</dbReference>
<feature type="transmembrane region" description="Helical" evidence="6">
    <location>
        <begin position="226"/>
        <end position="246"/>
    </location>
</feature>
<feature type="transmembrane region" description="Helical" evidence="6">
    <location>
        <begin position="107"/>
        <end position="125"/>
    </location>
</feature>
<feature type="transmembrane region" description="Helical" evidence="6">
    <location>
        <begin position="481"/>
        <end position="504"/>
    </location>
</feature>
<evidence type="ECO:0000256" key="1">
    <source>
        <dbReference type="ARBA" id="ARBA00004141"/>
    </source>
</evidence>
<dbReference type="PANTHER" id="PTHR23502:SF29">
    <property type="entry name" value="TRANSPORTER, PUTATIVE (AFU_ORTHOLOGUE AFUA_6G06680)-RELATED"/>
    <property type="match status" value="1"/>
</dbReference>
<evidence type="ECO:0000259" key="7">
    <source>
        <dbReference type="PROSITE" id="PS50850"/>
    </source>
</evidence>
<feature type="transmembrane region" description="Helical" evidence="6">
    <location>
        <begin position="377"/>
        <end position="398"/>
    </location>
</feature>
<keyword evidence="2 6" id="KW-0812">Transmembrane</keyword>
<feature type="transmembrane region" description="Helical" evidence="6">
    <location>
        <begin position="419"/>
        <end position="441"/>
    </location>
</feature>
<dbReference type="Proteomes" id="UP000054383">
    <property type="component" value="Unassembled WGS sequence"/>
</dbReference>
<feature type="domain" description="Major facilitator superfamily (MFS) profile" evidence="7">
    <location>
        <begin position="68"/>
        <end position="539"/>
    </location>
</feature>
<sequence length="1367" mass="150050">MALGVLEDTKLANVPGTSFVLEGADSSQYHDHHRSRLKYDRSGPVPIILVPQPSDDPYDPLNWPLWRRDLILAILSFVAVLCATMSPILAANTVTVALYYSKNFTDVALLTGYHLLGVGLAGILCVPTARVWGKRHLFIVGNVLMIISCAWAGGSSSNYRSLTAARVFQGFALAPFEALVNTCVGDLYFVHERGKRMAISNVALFGGSFLTPVFVGKITASMGWQWTFYFVAIFTAVALPFMIFFVPETAYRRPDHLNIDYNMDAMPSYGGAGLPDSDNSDSQLPLDHNQRQSGEKEAPTVYREYSYWQTVKLFNGRKTDENFLKLLLRPFPLFLHPGILWACLTQGVLIGWTVFIGVVLAAVFMGPPLWFDEVKTGYMYTSAFIGSIIGLILSGLLTDWINRGMIKLNKGTYEPEFRIILVFFQLLFSGIGLYGFGITANDVPRYGWLIPDVFFAFVIIGMVMGAVSSALYIVDAHRQIAVEAFTCMLIFKNIFSFVLTFFAYNWLVVKNGSRVPFLAIGSIQMGVCLLAIPMSATAALYATDPERRRAAEEALEAERRRNDSTPLPAGLTLANASAAASLAHARQKPMETWKPARQPHAERAALFAKNYQIPEPSPPPKINPDVYKAALLAAQDRVASPAAPPPAAGDLRTQQSAASHLMSNGTTGRGGGARRTTVVAIHPGALNAASGAVSRRRPRTESAPVKPVFHQDAAYALTAATLSHQASRAPDDVLNNLDPSIEAARIHHIAKSNAQLYTATPPVGIEVEEQKHRDTLRAAAISMAKDMYATAAAKGEAETGDTAGSTTFHRQPRDSHRFSQSQFSWISGDEQPVARQPANVHEAAQKIAAEKLAKMKQNELSNQQNYYGVAPRPRPTLSRRLKRRTSSDGDVSAVDWERSEQIRNQMSSLRTRLNEIDEKKNKDRSNLMEIAQKNVNARIHDMDEMVYARTGKPSPNMQREWEKKALERAEAESSTRMANFGRISVGGQKYMDETEVEAIARARIEPTLNEINDRIEEKRAKEIEDRLDRERLQRLSQLGFIGKPAPVSAEKEQKATLDQERLERKRSRKGGGGFMARTSRVFSLGRRPTVKEGEPKEGTREDTANVNGTAPESEDRPVTPAAQRADTHETALSPSEEPERAATGTGFAVQPPRDDDVGTGSRTATDPTVTSHESPKSQSKLKSWLKSKVNRRGSKQPTAGAVTEAETQDQDTGSRENITAGDNSRSAPLSSNPVTEQDIASSVRSGDQDPIRQWSTSTKGSAPEKTTTDNRRGRLRMNIKGMIFRNTPSEVGESPLSSPTTPTAASGTVGTAALARPGTARLNTIERIELRDSFTEDSLPAPPNLFTNPKRASVGSSARDSKFSEDL</sequence>
<dbReference type="Pfam" id="PF12757">
    <property type="entry name" value="Eisosome1"/>
    <property type="match status" value="1"/>
</dbReference>
<dbReference type="Gene3D" id="1.20.1250.20">
    <property type="entry name" value="MFS general substrate transporter like domains"/>
    <property type="match status" value="1"/>
</dbReference>
<feature type="transmembrane region" description="Helical" evidence="6">
    <location>
        <begin position="202"/>
        <end position="220"/>
    </location>
</feature>
<comment type="subcellular location">
    <subcellularLocation>
        <location evidence="1">Membrane</location>
        <topology evidence="1">Multi-pass membrane protein</topology>
    </subcellularLocation>
</comment>
<feature type="transmembrane region" description="Helical" evidence="6">
    <location>
        <begin position="137"/>
        <end position="155"/>
    </location>
</feature>
<feature type="compositionally biased region" description="Basic and acidic residues" evidence="5">
    <location>
        <begin position="1049"/>
        <end position="1063"/>
    </location>
</feature>
<keyword evidence="3 6" id="KW-1133">Transmembrane helix</keyword>
<proteinExistence type="predicted"/>
<dbReference type="STRING" id="28573.A0A0U1LZ30"/>
<feature type="transmembrane region" description="Helical" evidence="6">
    <location>
        <begin position="339"/>
        <end position="365"/>
    </location>
</feature>
<feature type="compositionally biased region" description="Polar residues" evidence="5">
    <location>
        <begin position="652"/>
        <end position="664"/>
    </location>
</feature>
<dbReference type="InterPro" id="IPR020846">
    <property type="entry name" value="MFS_dom"/>
</dbReference>
<evidence type="ECO:0000313" key="8">
    <source>
        <dbReference type="EMBL" id="CRG87960.1"/>
    </source>
</evidence>
<evidence type="ECO:0000256" key="6">
    <source>
        <dbReference type="SAM" id="Phobius"/>
    </source>
</evidence>
<feature type="compositionally biased region" description="Basic residues" evidence="5">
    <location>
        <begin position="1183"/>
        <end position="1194"/>
    </location>
</feature>
<evidence type="ECO:0000256" key="3">
    <source>
        <dbReference type="ARBA" id="ARBA00022989"/>
    </source>
</evidence>
<evidence type="ECO:0000313" key="9">
    <source>
        <dbReference type="Proteomes" id="UP000054383"/>
    </source>
</evidence>
<feature type="transmembrane region" description="Helical" evidence="6">
    <location>
        <begin position="167"/>
        <end position="190"/>
    </location>
</feature>
<evidence type="ECO:0000256" key="4">
    <source>
        <dbReference type="ARBA" id="ARBA00023136"/>
    </source>
</evidence>
<dbReference type="FunFam" id="1.20.1250.20:FF:000224">
    <property type="entry name" value="MFS transporter, putative"/>
    <property type="match status" value="1"/>
</dbReference>
<feature type="region of interest" description="Disordered" evidence="5">
    <location>
        <begin position="637"/>
        <end position="673"/>
    </location>
</feature>
<evidence type="ECO:0000256" key="5">
    <source>
        <dbReference type="SAM" id="MobiDB-lite"/>
    </source>
</evidence>
<gene>
    <name evidence="8" type="ORF">PISL3812_04982</name>
</gene>
<feature type="transmembrane region" description="Helical" evidence="6">
    <location>
        <begin position="70"/>
        <end position="101"/>
    </location>
</feature>
<organism evidence="8 9">
    <name type="scientific">Talaromyces islandicus</name>
    <name type="common">Penicillium islandicum</name>
    <dbReference type="NCBI Taxonomy" id="28573"/>
    <lineage>
        <taxon>Eukaryota</taxon>
        <taxon>Fungi</taxon>
        <taxon>Dikarya</taxon>
        <taxon>Ascomycota</taxon>
        <taxon>Pezizomycotina</taxon>
        <taxon>Eurotiomycetes</taxon>
        <taxon>Eurotiomycetidae</taxon>
        <taxon>Eurotiales</taxon>
        <taxon>Trichocomaceae</taxon>
        <taxon>Talaromyces</taxon>
        <taxon>Talaromyces sect. Islandici</taxon>
    </lineage>
</organism>
<feature type="region of interest" description="Disordered" evidence="5">
    <location>
        <begin position="1332"/>
        <end position="1367"/>
    </location>
</feature>
<accession>A0A0U1LZ30</accession>
<dbReference type="InterPro" id="IPR011701">
    <property type="entry name" value="MFS"/>
</dbReference>
<dbReference type="GO" id="GO:0005886">
    <property type="term" value="C:plasma membrane"/>
    <property type="evidence" value="ECO:0007669"/>
    <property type="project" value="TreeGrafter"/>
</dbReference>
<dbReference type="EMBL" id="CVMT01000004">
    <property type="protein sequence ID" value="CRG87960.1"/>
    <property type="molecule type" value="Genomic_DNA"/>
</dbReference>
<feature type="compositionally biased region" description="Basic and acidic residues" evidence="5">
    <location>
        <begin position="288"/>
        <end position="298"/>
    </location>
</feature>
<dbReference type="InterPro" id="IPR036259">
    <property type="entry name" value="MFS_trans_sf"/>
</dbReference>
<feature type="region of interest" description="Disordered" evidence="5">
    <location>
        <begin position="274"/>
        <end position="298"/>
    </location>
</feature>
<dbReference type="SUPFAM" id="SSF103473">
    <property type="entry name" value="MFS general substrate transporter"/>
    <property type="match status" value="1"/>
</dbReference>
<feature type="compositionally biased region" description="Basic and acidic residues" evidence="5">
    <location>
        <begin position="1089"/>
        <end position="1103"/>
    </location>
</feature>
<dbReference type="PROSITE" id="PS50850">
    <property type="entry name" value="MFS"/>
    <property type="match status" value="1"/>
</dbReference>
<protein>
    <submittedName>
        <fullName evidence="8">Putative MFS-type transporter C1271,10c</fullName>
    </submittedName>
</protein>
<feature type="compositionally biased region" description="Low complexity" evidence="5">
    <location>
        <begin position="1294"/>
        <end position="1315"/>
    </location>
</feature>
<dbReference type="PANTHER" id="PTHR23502">
    <property type="entry name" value="MAJOR FACILITATOR SUPERFAMILY"/>
    <property type="match status" value="1"/>
</dbReference>
<feature type="compositionally biased region" description="Polar residues" evidence="5">
    <location>
        <begin position="1215"/>
        <end position="1245"/>
    </location>
</feature>
<feature type="transmembrane region" description="Helical" evidence="6">
    <location>
        <begin position="453"/>
        <end position="474"/>
    </location>
</feature>
<dbReference type="OrthoDB" id="2585655at2759"/>
<dbReference type="InterPro" id="IPR024527">
    <property type="entry name" value="Eisosome1"/>
</dbReference>
<evidence type="ECO:0000256" key="2">
    <source>
        <dbReference type="ARBA" id="ARBA00022692"/>
    </source>
</evidence>
<feature type="region of interest" description="Disordered" evidence="5">
    <location>
        <begin position="792"/>
        <end position="821"/>
    </location>
</feature>
<reference evidence="8 9" key="1">
    <citation type="submission" date="2015-04" db="EMBL/GenBank/DDBJ databases">
        <authorList>
            <person name="Syromyatnikov M.Y."/>
            <person name="Popov V.N."/>
        </authorList>
    </citation>
    <scope>NUCLEOTIDE SEQUENCE [LARGE SCALE GENOMIC DNA]</scope>
    <source>
        <strain evidence="8">WF-38-12</strain>
    </source>
</reference>
<feature type="region of interest" description="Disordered" evidence="5">
    <location>
        <begin position="1043"/>
        <end position="1318"/>
    </location>
</feature>
<name>A0A0U1LZ30_TALIS</name>
<keyword evidence="9" id="KW-1185">Reference proteome</keyword>
<dbReference type="Pfam" id="PF07690">
    <property type="entry name" value="MFS_1"/>
    <property type="match status" value="1"/>
</dbReference>
<feature type="compositionally biased region" description="Low complexity" evidence="5">
    <location>
        <begin position="792"/>
        <end position="804"/>
    </location>
</feature>
<keyword evidence="4 6" id="KW-0472">Membrane</keyword>
<feature type="compositionally biased region" description="Polar residues" evidence="5">
    <location>
        <begin position="1160"/>
        <end position="1172"/>
    </location>
</feature>